<reference evidence="3 4" key="1">
    <citation type="journal article" date="2022" name="Nat. Ecol. Evol.">
        <title>A masculinizing supergene underlies an exaggerated male reproductive morph in a spider.</title>
        <authorList>
            <person name="Hendrickx F."/>
            <person name="De Corte Z."/>
            <person name="Sonet G."/>
            <person name="Van Belleghem S.M."/>
            <person name="Kostlbacher S."/>
            <person name="Vangestel C."/>
        </authorList>
    </citation>
    <scope>NUCLEOTIDE SEQUENCE [LARGE SCALE GENOMIC DNA]</scope>
    <source>
        <strain evidence="3">W744_W776</strain>
    </source>
</reference>
<sequence length="102" mass="11302">MLTSLYRGSSTRNTSPRHIGTHMDAPSHFSLGGATVDEIPLTHLVAPAAVVDTSARAAIDRQDRIKVKRFVTMGKSDWTESKRDYSAAEDRWGKKWGDNDSI</sequence>
<feature type="region of interest" description="Disordered" evidence="2">
    <location>
        <begin position="1"/>
        <end position="26"/>
    </location>
</feature>
<organism evidence="3 4">
    <name type="scientific">Oedothorax gibbosus</name>
    <dbReference type="NCBI Taxonomy" id="931172"/>
    <lineage>
        <taxon>Eukaryota</taxon>
        <taxon>Metazoa</taxon>
        <taxon>Ecdysozoa</taxon>
        <taxon>Arthropoda</taxon>
        <taxon>Chelicerata</taxon>
        <taxon>Arachnida</taxon>
        <taxon>Araneae</taxon>
        <taxon>Araneomorphae</taxon>
        <taxon>Entelegynae</taxon>
        <taxon>Araneoidea</taxon>
        <taxon>Linyphiidae</taxon>
        <taxon>Erigoninae</taxon>
        <taxon>Oedothorax</taxon>
    </lineage>
</organism>
<protein>
    <submittedName>
        <fullName evidence="3">Uncharacterized protein</fullName>
    </submittedName>
</protein>
<feature type="compositionally biased region" description="Polar residues" evidence="2">
    <location>
        <begin position="1"/>
        <end position="16"/>
    </location>
</feature>
<comment type="caution">
    <text evidence="3">The sequence shown here is derived from an EMBL/GenBank/DDBJ whole genome shotgun (WGS) entry which is preliminary data.</text>
</comment>
<evidence type="ECO:0000256" key="2">
    <source>
        <dbReference type="SAM" id="MobiDB-lite"/>
    </source>
</evidence>
<accession>A0AAV6TIJ1</accession>
<gene>
    <name evidence="3" type="ORF">JTE90_016439</name>
</gene>
<dbReference type="EMBL" id="JAFNEN010004225">
    <property type="protein sequence ID" value="KAG8171260.1"/>
    <property type="molecule type" value="Genomic_DNA"/>
</dbReference>
<proteinExistence type="inferred from homology"/>
<name>A0AAV6TIJ1_9ARAC</name>
<dbReference type="Gene3D" id="3.50.30.50">
    <property type="entry name" value="Putative cyclase"/>
    <property type="match status" value="1"/>
</dbReference>
<dbReference type="GO" id="GO:0019441">
    <property type="term" value="P:L-tryptophan catabolic process to kynurenine"/>
    <property type="evidence" value="ECO:0007669"/>
    <property type="project" value="InterPro"/>
</dbReference>
<evidence type="ECO:0000256" key="1">
    <source>
        <dbReference type="ARBA" id="ARBA00007865"/>
    </source>
</evidence>
<comment type="similarity">
    <text evidence="1">Belongs to the Cyclase 1 superfamily.</text>
</comment>
<dbReference type="SUPFAM" id="SSF102198">
    <property type="entry name" value="Putative cyclase"/>
    <property type="match status" value="1"/>
</dbReference>
<evidence type="ECO:0000313" key="4">
    <source>
        <dbReference type="Proteomes" id="UP000827092"/>
    </source>
</evidence>
<keyword evidence="4" id="KW-1185">Reference proteome</keyword>
<dbReference type="AlphaFoldDB" id="A0AAV6TIJ1"/>
<dbReference type="Proteomes" id="UP000827092">
    <property type="component" value="Unassembled WGS sequence"/>
</dbReference>
<dbReference type="Pfam" id="PF04199">
    <property type="entry name" value="Cyclase"/>
    <property type="match status" value="1"/>
</dbReference>
<dbReference type="GO" id="GO:0004061">
    <property type="term" value="F:arylformamidase activity"/>
    <property type="evidence" value="ECO:0007669"/>
    <property type="project" value="InterPro"/>
</dbReference>
<dbReference type="InterPro" id="IPR037175">
    <property type="entry name" value="KFase_sf"/>
</dbReference>
<evidence type="ECO:0000313" key="3">
    <source>
        <dbReference type="EMBL" id="KAG8171260.1"/>
    </source>
</evidence>
<dbReference type="InterPro" id="IPR007325">
    <property type="entry name" value="KFase/CYL"/>
</dbReference>